<name>A0A0K2X587_9HELI</name>
<dbReference type="GO" id="GO:0008168">
    <property type="term" value="F:methyltransferase activity"/>
    <property type="evidence" value="ECO:0007669"/>
    <property type="project" value="UniProtKB-KW"/>
</dbReference>
<proteinExistence type="predicted"/>
<reference evidence="4" key="2">
    <citation type="submission" date="2014-12" db="EMBL/GenBank/DDBJ databases">
        <authorList>
            <person name="Smet A."/>
        </authorList>
    </citation>
    <scope>NUCLEOTIDE SEQUENCE [LARGE SCALE GENOMIC DNA]</scope>
</reference>
<dbReference type="EMBL" id="CDML01000046">
    <property type="protein sequence ID" value="CRF41602.1"/>
    <property type="molecule type" value="Genomic_DNA"/>
</dbReference>
<dbReference type="EMBL" id="CDMN01000017">
    <property type="protein sequence ID" value="CRF43908.1"/>
    <property type="molecule type" value="Genomic_DNA"/>
</dbReference>
<protein>
    <submittedName>
        <fullName evidence="1">DNA adenine methylase</fullName>
    </submittedName>
</protein>
<dbReference type="Proteomes" id="UP000038622">
    <property type="component" value="Unassembled WGS sequence"/>
</dbReference>
<evidence type="ECO:0000313" key="4">
    <source>
        <dbReference type="Proteomes" id="UP000038622"/>
    </source>
</evidence>
<dbReference type="Proteomes" id="UP000045175">
    <property type="component" value="Unassembled WGS sequence"/>
</dbReference>
<evidence type="ECO:0000313" key="3">
    <source>
        <dbReference type="EMBL" id="CRF43908.1"/>
    </source>
</evidence>
<evidence type="ECO:0000313" key="2">
    <source>
        <dbReference type="EMBL" id="CRF42750.1"/>
    </source>
</evidence>
<dbReference type="GO" id="GO:0032259">
    <property type="term" value="P:methylation"/>
    <property type="evidence" value="ECO:0007669"/>
    <property type="project" value="UniProtKB-KW"/>
</dbReference>
<dbReference type="Proteomes" id="UP000041394">
    <property type="component" value="Unassembled WGS sequence"/>
</dbReference>
<evidence type="ECO:0000313" key="1">
    <source>
        <dbReference type="EMBL" id="CRF41602.1"/>
    </source>
</evidence>
<dbReference type="AlphaFoldDB" id="A0A0K2X587"/>
<dbReference type="EMBL" id="CDMH01000045">
    <property type="protein sequence ID" value="CRF42750.1"/>
    <property type="molecule type" value="Genomic_DNA"/>
</dbReference>
<dbReference type="STRING" id="1578720.HAL011_14060"/>
<evidence type="ECO:0000313" key="6">
    <source>
        <dbReference type="Proteomes" id="UP000045175"/>
    </source>
</evidence>
<keyword evidence="4" id="KW-1185">Reference proteome</keyword>
<gene>
    <name evidence="1" type="ORF">HAL011_14060</name>
    <name evidence="2" type="ORF">HAL013_09560</name>
    <name evidence="3" type="ORF">HAL09_04670</name>
</gene>
<reference evidence="5 6" key="3">
    <citation type="submission" date="2014-12" db="EMBL/GenBank/DDBJ databases">
        <authorList>
            <person name="Jaenicke S."/>
        </authorList>
    </citation>
    <scope>NUCLEOTIDE SEQUENCE [LARGE SCALE GENOMIC DNA]</scope>
</reference>
<accession>A0A0K2X587</accession>
<keyword evidence="1" id="KW-0489">Methyltransferase</keyword>
<reference evidence="1" key="1">
    <citation type="submission" date="2014-12" db="EMBL/GenBank/DDBJ databases">
        <title>Whole genome sequences of four Staphylococcus schleiferi canine isolates.</title>
        <authorList>
            <person name="Misic A.M."/>
            <person name="Cain C."/>
            <person name="Morris D.O."/>
            <person name="Rankin S."/>
            <person name="Beiting D."/>
        </authorList>
    </citation>
    <scope>NUCLEOTIDE SEQUENCE</scope>
    <source>
        <strain evidence="1">ASB11</strain>
        <strain evidence="2">ASB13</strain>
        <strain evidence="3">ASB9</strain>
    </source>
</reference>
<organism evidence="1 4">
    <name type="scientific">Helicobacter ailurogastricus</name>
    <dbReference type="NCBI Taxonomy" id="1578720"/>
    <lineage>
        <taxon>Bacteria</taxon>
        <taxon>Pseudomonadati</taxon>
        <taxon>Campylobacterota</taxon>
        <taxon>Epsilonproteobacteria</taxon>
        <taxon>Campylobacterales</taxon>
        <taxon>Helicobacteraceae</taxon>
        <taxon>Helicobacter</taxon>
    </lineage>
</organism>
<sequence length="44" mass="5150">MRSQKRRYKRYTKSPLRYGGGKSLAVGFILEHMPTVKILAARFH</sequence>
<keyword evidence="1" id="KW-0808">Transferase</keyword>
<evidence type="ECO:0000313" key="5">
    <source>
        <dbReference type="Proteomes" id="UP000041394"/>
    </source>
</evidence>